<feature type="coiled-coil region" evidence="7">
    <location>
        <begin position="45"/>
        <end position="93"/>
    </location>
</feature>
<keyword evidence="11" id="KW-1185">Reference proteome</keyword>
<dbReference type="AlphaFoldDB" id="H2YU00"/>
<dbReference type="InterPro" id="IPR004827">
    <property type="entry name" value="bZIP"/>
</dbReference>
<keyword evidence="4" id="KW-0804">Transcription</keyword>
<proteinExistence type="predicted"/>
<feature type="domain" description="BZIP" evidence="9">
    <location>
        <begin position="34"/>
        <end position="90"/>
    </location>
</feature>
<evidence type="ECO:0000256" key="8">
    <source>
        <dbReference type="SAM" id="MobiDB-lite"/>
    </source>
</evidence>
<dbReference type="OMA" id="GERQHEI"/>
<reference evidence="10" key="2">
    <citation type="submission" date="2025-08" db="UniProtKB">
        <authorList>
            <consortium name="Ensembl"/>
        </authorList>
    </citation>
    <scope>IDENTIFICATION</scope>
</reference>
<sequence>MPFSNVKGVMPVLPKPEHISPEGMQENIPLSAIEDKELRKKLRNRQSALAARERKKARMMELEKQVAELQETNRRMEDENQHLKARLDTIVQRCLRAGFPLDGSSEISWVRVNDDTGRTMQKAGYLQSYQKRRPLSFTSPNDPRVVGNPLRIDQNAGRITTELHLKNTIRAIGDRHEVYQTLQAGTTPVQTTEAKYGNQPYYQQHYKTNTNVVVKQEFNAVAQPYTLRGVEQIEQNRLCTNSPDAPQSTQIPGQQTSPKRDWATANQTLPSIGAMLAPNTKRTCLSQENGAAVEDTELEKCSPTNNVGFLMRGKNKPRPVNVIQPVTCASQITATNRGEKVDSKTTNATTLSAGDSTSPSPLLMPDSEDFLAGGFDNIIENDNSQNGFTIFDIEEIIRADSCVDSPSPRSGSDSGLSMDDSLDWIADNPIFNF</sequence>
<organism evidence="10 11">
    <name type="scientific">Ciona savignyi</name>
    <name type="common">Pacific transparent sea squirt</name>
    <dbReference type="NCBI Taxonomy" id="51511"/>
    <lineage>
        <taxon>Eukaryota</taxon>
        <taxon>Metazoa</taxon>
        <taxon>Chordata</taxon>
        <taxon>Tunicata</taxon>
        <taxon>Ascidiacea</taxon>
        <taxon>Phlebobranchia</taxon>
        <taxon>Cionidae</taxon>
        <taxon>Ciona</taxon>
    </lineage>
</organism>
<evidence type="ECO:0000256" key="1">
    <source>
        <dbReference type="ARBA" id="ARBA00022843"/>
    </source>
</evidence>
<evidence type="ECO:0000256" key="3">
    <source>
        <dbReference type="ARBA" id="ARBA00023125"/>
    </source>
</evidence>
<dbReference type="Gene3D" id="1.20.5.170">
    <property type="match status" value="1"/>
</dbReference>
<reference evidence="11" key="1">
    <citation type="submission" date="2003-08" db="EMBL/GenBank/DDBJ databases">
        <authorList>
            <person name="Birren B."/>
            <person name="Nusbaum C."/>
            <person name="Abebe A."/>
            <person name="Abouelleil A."/>
            <person name="Adekoya E."/>
            <person name="Ait-zahra M."/>
            <person name="Allen N."/>
            <person name="Allen T."/>
            <person name="An P."/>
            <person name="Anderson M."/>
            <person name="Anderson S."/>
            <person name="Arachchi H."/>
            <person name="Armbruster J."/>
            <person name="Bachantsang P."/>
            <person name="Baldwin J."/>
            <person name="Barry A."/>
            <person name="Bayul T."/>
            <person name="Blitshsteyn B."/>
            <person name="Bloom T."/>
            <person name="Blye J."/>
            <person name="Boguslavskiy L."/>
            <person name="Borowsky M."/>
            <person name="Boukhgalter B."/>
            <person name="Brunache A."/>
            <person name="Butler J."/>
            <person name="Calixte N."/>
            <person name="Calvo S."/>
            <person name="Camarata J."/>
            <person name="Campo K."/>
            <person name="Chang J."/>
            <person name="Cheshatsang Y."/>
            <person name="Citroen M."/>
            <person name="Collymore A."/>
            <person name="Considine T."/>
            <person name="Cook A."/>
            <person name="Cooke P."/>
            <person name="Corum B."/>
            <person name="Cuomo C."/>
            <person name="David R."/>
            <person name="Dawoe T."/>
            <person name="Degray S."/>
            <person name="Dodge S."/>
            <person name="Dooley K."/>
            <person name="Dorje P."/>
            <person name="Dorjee K."/>
            <person name="Dorris L."/>
            <person name="Duffey N."/>
            <person name="Dupes A."/>
            <person name="Elkins T."/>
            <person name="Engels R."/>
            <person name="Erickson J."/>
            <person name="Farina A."/>
            <person name="Faro S."/>
            <person name="Ferreira P."/>
            <person name="Fischer H."/>
            <person name="Fitzgerald M."/>
            <person name="Foley K."/>
            <person name="Gage D."/>
            <person name="Galagan J."/>
            <person name="Gearin G."/>
            <person name="Gnerre S."/>
            <person name="Gnirke A."/>
            <person name="Goyette A."/>
            <person name="Graham J."/>
            <person name="Grandbois E."/>
            <person name="Gyaltsen K."/>
            <person name="Hafez N."/>
            <person name="Hagopian D."/>
            <person name="Hagos B."/>
            <person name="Hall J."/>
            <person name="Hatcher B."/>
            <person name="Heller A."/>
            <person name="Higgins H."/>
            <person name="Honan T."/>
            <person name="Horn A."/>
            <person name="Houde N."/>
            <person name="Hughes L."/>
            <person name="Hulme W."/>
            <person name="Husby E."/>
            <person name="Iliev I."/>
            <person name="Jaffe D."/>
            <person name="Jones C."/>
            <person name="Kamal M."/>
            <person name="Kamat A."/>
            <person name="Kamvysselis M."/>
            <person name="Karlsson E."/>
            <person name="Kells C."/>
            <person name="Kieu A."/>
            <person name="Kisner P."/>
            <person name="Kodira C."/>
            <person name="Kulbokas E."/>
            <person name="Labutti K."/>
            <person name="Lama D."/>
            <person name="Landers T."/>
            <person name="Leger J."/>
            <person name="Levine S."/>
            <person name="Lewis D."/>
            <person name="Lewis T."/>
            <person name="Lindblad-toh K."/>
            <person name="Liu X."/>
            <person name="Lokyitsang T."/>
            <person name="Lokyitsang Y."/>
            <person name="Lucien O."/>
            <person name="Lui A."/>
            <person name="Ma L.J."/>
            <person name="Mabbitt R."/>
            <person name="Macdonald J."/>
            <person name="Maclean C."/>
            <person name="Major J."/>
            <person name="Manning J."/>
            <person name="Marabella R."/>
            <person name="Maru K."/>
            <person name="Matthews C."/>
            <person name="Mauceli E."/>
            <person name="Mccarthy M."/>
            <person name="Mcdonough S."/>
            <person name="Mcghee T."/>
            <person name="Meldrim J."/>
            <person name="Meneus L."/>
            <person name="Mesirov J."/>
            <person name="Mihalev A."/>
            <person name="Mihova T."/>
            <person name="Mikkelsen T."/>
            <person name="Mlenga V."/>
            <person name="Moru K."/>
            <person name="Mozes J."/>
            <person name="Mulrain L."/>
            <person name="Munson G."/>
            <person name="Naylor J."/>
            <person name="Newes C."/>
            <person name="Nguyen C."/>
            <person name="Nguyen N."/>
            <person name="Nguyen T."/>
            <person name="Nicol R."/>
            <person name="Nielsen C."/>
            <person name="Nizzari M."/>
            <person name="Norbu C."/>
            <person name="Norbu N."/>
            <person name="O'donnell P."/>
            <person name="Okoawo O."/>
            <person name="O'leary S."/>
            <person name="Omotosho B."/>
            <person name="O'neill K."/>
            <person name="Osman S."/>
            <person name="Parker S."/>
            <person name="Perrin D."/>
            <person name="Phunkhang P."/>
            <person name="Piqani B."/>
            <person name="Purcell S."/>
            <person name="Rachupka T."/>
            <person name="Ramasamy U."/>
            <person name="Rameau R."/>
            <person name="Ray V."/>
            <person name="Raymond C."/>
            <person name="Retta R."/>
            <person name="Richardson S."/>
            <person name="Rise C."/>
            <person name="Rodriguez J."/>
            <person name="Rogers J."/>
            <person name="Rogov P."/>
            <person name="Rutman M."/>
            <person name="Schupbach R."/>
            <person name="Seaman C."/>
            <person name="Settipalli S."/>
            <person name="Sharpe T."/>
            <person name="Sheridan J."/>
            <person name="Sherpa N."/>
            <person name="Shi J."/>
            <person name="Smirnov S."/>
            <person name="Smith C."/>
            <person name="Sougnez C."/>
            <person name="Spencer B."/>
            <person name="Stalker J."/>
            <person name="Stange-thomann N."/>
            <person name="Stavropoulos S."/>
            <person name="Stetson K."/>
            <person name="Stone C."/>
            <person name="Stone S."/>
            <person name="Stubbs M."/>
            <person name="Talamas J."/>
            <person name="Tchuinga P."/>
            <person name="Tenzing P."/>
            <person name="Tesfaye S."/>
            <person name="Theodore J."/>
            <person name="Thoulutsang Y."/>
            <person name="Topham K."/>
            <person name="Towey S."/>
            <person name="Tsamla T."/>
            <person name="Tsomo N."/>
            <person name="Vallee D."/>
            <person name="Vassiliev H."/>
            <person name="Venkataraman V."/>
            <person name="Vinson J."/>
            <person name="Vo A."/>
            <person name="Wade C."/>
            <person name="Wang S."/>
            <person name="Wangchuk T."/>
            <person name="Wangdi T."/>
            <person name="Whittaker C."/>
            <person name="Wilkinson J."/>
            <person name="Wu Y."/>
            <person name="Wyman D."/>
            <person name="Yadav S."/>
            <person name="Yang S."/>
            <person name="Yang X."/>
            <person name="Yeager S."/>
            <person name="Yee E."/>
            <person name="Young G."/>
            <person name="Zainoun J."/>
            <person name="Zembeck L."/>
            <person name="Zimmer A."/>
            <person name="Zody M."/>
            <person name="Lander E."/>
        </authorList>
    </citation>
    <scope>NUCLEOTIDE SEQUENCE [LARGE SCALE GENOMIC DNA]</scope>
</reference>
<dbReference type="eggNOG" id="KOG4005">
    <property type="taxonomic scope" value="Eukaryota"/>
</dbReference>
<reference evidence="10" key="3">
    <citation type="submission" date="2025-09" db="UniProtKB">
        <authorList>
            <consortium name="Ensembl"/>
        </authorList>
    </citation>
    <scope>IDENTIFICATION</scope>
</reference>
<dbReference type="InParanoid" id="H2YU00"/>
<dbReference type="Ensembl" id="ENSCSAVT00000008923.1">
    <property type="protein sequence ID" value="ENSCSAVP00000008810.1"/>
    <property type="gene ID" value="ENSCSAVG00000005224.1"/>
</dbReference>
<name>H2YU00_CIOSA</name>
<evidence type="ECO:0000256" key="4">
    <source>
        <dbReference type="ARBA" id="ARBA00023163"/>
    </source>
</evidence>
<keyword evidence="3" id="KW-0238">DNA-binding</keyword>
<dbReference type="PROSITE" id="PS50217">
    <property type="entry name" value="BZIP"/>
    <property type="match status" value="1"/>
</dbReference>
<evidence type="ECO:0000313" key="10">
    <source>
        <dbReference type="Ensembl" id="ENSCSAVP00000008810.1"/>
    </source>
</evidence>
<evidence type="ECO:0000259" key="9">
    <source>
        <dbReference type="PROSITE" id="PS50217"/>
    </source>
</evidence>
<feature type="region of interest" description="Disordered" evidence="8">
    <location>
        <begin position="336"/>
        <end position="362"/>
    </location>
</feature>
<keyword evidence="5" id="KW-0539">Nucleus</keyword>
<dbReference type="PANTHER" id="PTHR46542:SF1">
    <property type="entry name" value="X-BOX BINDING PROTEIN 1"/>
    <property type="match status" value="1"/>
</dbReference>
<feature type="compositionally biased region" description="Polar residues" evidence="8">
    <location>
        <begin position="344"/>
        <end position="360"/>
    </location>
</feature>
<dbReference type="SUPFAM" id="SSF57959">
    <property type="entry name" value="Leucine zipper domain"/>
    <property type="match status" value="1"/>
</dbReference>
<keyword evidence="7" id="KW-0175">Coiled coil</keyword>
<dbReference type="InterPro" id="IPR046347">
    <property type="entry name" value="bZIP_sf"/>
</dbReference>
<dbReference type="HOGENOM" id="CLU_633068_0_0_1"/>
<keyword evidence="2" id="KW-0805">Transcription regulation</keyword>
<evidence type="ECO:0000313" key="11">
    <source>
        <dbReference type="Proteomes" id="UP000007875"/>
    </source>
</evidence>
<accession>H2YU00</accession>
<dbReference type="Proteomes" id="UP000007875">
    <property type="component" value="Unassembled WGS sequence"/>
</dbReference>
<keyword evidence="1" id="KW-0832">Ubl conjugation</keyword>
<dbReference type="Pfam" id="PF00170">
    <property type="entry name" value="bZIP_1"/>
    <property type="match status" value="1"/>
</dbReference>
<dbReference type="GO" id="GO:0000981">
    <property type="term" value="F:DNA-binding transcription factor activity, RNA polymerase II-specific"/>
    <property type="evidence" value="ECO:0007669"/>
    <property type="project" value="TreeGrafter"/>
</dbReference>
<dbReference type="PANTHER" id="PTHR46542">
    <property type="entry name" value="X-BOX BINDING PROTEIN 1"/>
    <property type="match status" value="1"/>
</dbReference>
<dbReference type="GO" id="GO:0005634">
    <property type="term" value="C:nucleus"/>
    <property type="evidence" value="ECO:0007669"/>
    <property type="project" value="TreeGrafter"/>
</dbReference>
<dbReference type="GO" id="GO:0000977">
    <property type="term" value="F:RNA polymerase II transcription regulatory region sequence-specific DNA binding"/>
    <property type="evidence" value="ECO:0007669"/>
    <property type="project" value="TreeGrafter"/>
</dbReference>
<evidence type="ECO:0000256" key="6">
    <source>
        <dbReference type="ARBA" id="ARBA00040165"/>
    </source>
</evidence>
<dbReference type="CDD" id="cd14691">
    <property type="entry name" value="bZIP_XBP1"/>
    <property type="match status" value="1"/>
</dbReference>
<feature type="region of interest" description="Disordered" evidence="8">
    <location>
        <begin position="239"/>
        <end position="261"/>
    </location>
</feature>
<feature type="compositionally biased region" description="Polar residues" evidence="8">
    <location>
        <begin position="239"/>
        <end position="257"/>
    </location>
</feature>
<evidence type="ECO:0000256" key="2">
    <source>
        <dbReference type="ARBA" id="ARBA00023015"/>
    </source>
</evidence>
<dbReference type="SMART" id="SM00338">
    <property type="entry name" value="BRLZ"/>
    <property type="match status" value="1"/>
</dbReference>
<dbReference type="GeneTree" id="ENSGT00530000065337"/>
<evidence type="ECO:0000256" key="5">
    <source>
        <dbReference type="ARBA" id="ARBA00023242"/>
    </source>
</evidence>
<protein>
    <recommendedName>
        <fullName evidence="6">X-box-binding protein 1</fullName>
    </recommendedName>
</protein>
<dbReference type="STRING" id="51511.ENSCSAVP00000008810"/>
<evidence type="ECO:0000256" key="7">
    <source>
        <dbReference type="SAM" id="Coils"/>
    </source>
</evidence>
<dbReference type="InterPro" id="IPR052470">
    <property type="entry name" value="ER_Stress-Reg_TF"/>
</dbReference>